<dbReference type="STRING" id="1424334.W822_10010"/>
<dbReference type="InterPro" id="IPR003509">
    <property type="entry name" value="UPF0102_YraN-like"/>
</dbReference>
<sequence>MKKYLIAIIPDRAARPAYPRIPLEKTRHTMTMSHTSTITESRADEPTAFTLANAAQRKLQTRRRRRSGVSAHRRQASPPARRLSPSQVRGLQAEARAIEWLQARGLTLLATNLRCPYGELDAVFRADMDVMVIVEIRHRRKARHGGAAASITPAKQQRVRTTAAWHLPRLTALAFGGKTPRCRFDAVCIEGDTLNWLQAAF</sequence>
<feature type="compositionally biased region" description="Basic residues" evidence="3">
    <location>
        <begin position="59"/>
        <end position="75"/>
    </location>
</feature>
<dbReference type="PANTHER" id="PTHR34039">
    <property type="entry name" value="UPF0102 PROTEIN YRAN"/>
    <property type="match status" value="1"/>
</dbReference>
<evidence type="ECO:0000313" key="4">
    <source>
        <dbReference type="EMBL" id="ETF03129.1"/>
    </source>
</evidence>
<evidence type="ECO:0000256" key="2">
    <source>
        <dbReference type="HAMAP-Rule" id="MF_00048"/>
    </source>
</evidence>
<gene>
    <name evidence="4" type="ORF">W822_10010</name>
</gene>
<dbReference type="eggNOG" id="COG0792">
    <property type="taxonomic scope" value="Bacteria"/>
</dbReference>
<dbReference type="PATRIC" id="fig|1424334.3.peg.2007"/>
<reference evidence="4 5" key="1">
    <citation type="journal article" date="2014" name="Genome Announc.">
        <title>Draft Genome Sequence of Advenella kashmirensis Strain W13003, a Polycyclic Aromatic Hydrocarbon-Degrading Bacterium.</title>
        <authorList>
            <person name="Wang X."/>
            <person name="Jin D."/>
            <person name="Zhou L."/>
            <person name="Wu L."/>
            <person name="An W."/>
            <person name="Zhao L."/>
        </authorList>
    </citation>
    <scope>NUCLEOTIDE SEQUENCE [LARGE SCALE GENOMIC DNA]</scope>
    <source>
        <strain evidence="4 5">W13003</strain>
    </source>
</reference>
<dbReference type="SUPFAM" id="SSF52980">
    <property type="entry name" value="Restriction endonuclease-like"/>
    <property type="match status" value="1"/>
</dbReference>
<accession>V8QVV9</accession>
<dbReference type="HAMAP" id="MF_00048">
    <property type="entry name" value="UPF0102"/>
    <property type="match status" value="1"/>
</dbReference>
<dbReference type="AlphaFoldDB" id="V8QVV9"/>
<feature type="region of interest" description="Disordered" evidence="3">
    <location>
        <begin position="55"/>
        <end position="88"/>
    </location>
</feature>
<comment type="caution">
    <text evidence="4">The sequence shown here is derived from an EMBL/GenBank/DDBJ whole genome shotgun (WGS) entry which is preliminary data.</text>
</comment>
<dbReference type="Proteomes" id="UP000018733">
    <property type="component" value="Unassembled WGS sequence"/>
</dbReference>
<dbReference type="InterPro" id="IPR011335">
    <property type="entry name" value="Restrct_endonuc-II-like"/>
</dbReference>
<keyword evidence="5" id="KW-1185">Reference proteome</keyword>
<evidence type="ECO:0000313" key="5">
    <source>
        <dbReference type="Proteomes" id="UP000018733"/>
    </source>
</evidence>
<protein>
    <recommendedName>
        <fullName evidence="2">UPF0102 protein W822_10010</fullName>
    </recommendedName>
</protein>
<evidence type="ECO:0000256" key="1">
    <source>
        <dbReference type="ARBA" id="ARBA00006738"/>
    </source>
</evidence>
<dbReference type="Gene3D" id="3.40.1350.10">
    <property type="match status" value="1"/>
</dbReference>
<organism evidence="4 5">
    <name type="scientific">Advenella kashmirensis W13003</name>
    <dbReference type="NCBI Taxonomy" id="1424334"/>
    <lineage>
        <taxon>Bacteria</taxon>
        <taxon>Pseudomonadati</taxon>
        <taxon>Pseudomonadota</taxon>
        <taxon>Betaproteobacteria</taxon>
        <taxon>Burkholderiales</taxon>
        <taxon>Alcaligenaceae</taxon>
    </lineage>
</organism>
<comment type="similarity">
    <text evidence="1 2">Belongs to the UPF0102 family.</text>
</comment>
<evidence type="ECO:0000256" key="3">
    <source>
        <dbReference type="SAM" id="MobiDB-lite"/>
    </source>
</evidence>
<proteinExistence type="inferred from homology"/>
<dbReference type="Pfam" id="PF02021">
    <property type="entry name" value="UPF0102"/>
    <property type="match status" value="1"/>
</dbReference>
<dbReference type="GO" id="GO:0003676">
    <property type="term" value="F:nucleic acid binding"/>
    <property type="evidence" value="ECO:0007669"/>
    <property type="project" value="InterPro"/>
</dbReference>
<name>V8QVV9_9BURK</name>
<dbReference type="PANTHER" id="PTHR34039:SF1">
    <property type="entry name" value="UPF0102 PROTEIN YRAN"/>
    <property type="match status" value="1"/>
</dbReference>
<dbReference type="NCBIfam" id="NF009150">
    <property type="entry name" value="PRK12497.1-3"/>
    <property type="match status" value="1"/>
</dbReference>
<dbReference type="RefSeq" id="WP_024004972.1">
    <property type="nucleotide sequence ID" value="NZ_KI650979.1"/>
</dbReference>
<dbReference type="EMBL" id="AYXT01000009">
    <property type="protein sequence ID" value="ETF03129.1"/>
    <property type="molecule type" value="Genomic_DNA"/>
</dbReference>
<dbReference type="InterPro" id="IPR011856">
    <property type="entry name" value="tRNA_endonuc-like_dom_sf"/>
</dbReference>
<dbReference type="HOGENOM" id="CLU_115353_1_0_4"/>